<accession>A0ABT3AJI1</accession>
<dbReference type="Proteomes" id="UP001320899">
    <property type="component" value="Unassembled WGS sequence"/>
</dbReference>
<evidence type="ECO:0000313" key="2">
    <source>
        <dbReference type="Proteomes" id="UP001320899"/>
    </source>
</evidence>
<keyword evidence="2" id="KW-1185">Reference proteome</keyword>
<name>A0ABT3AJI1_9RHOB</name>
<protein>
    <submittedName>
        <fullName evidence="1">Uncharacterized protein</fullName>
    </submittedName>
</protein>
<dbReference type="RefSeq" id="WP_263828634.1">
    <property type="nucleotide sequence ID" value="NZ_JAOWLB010000006.1"/>
</dbReference>
<proteinExistence type="predicted"/>
<dbReference type="EMBL" id="JAOWLB010000006">
    <property type="protein sequence ID" value="MCV2888855.1"/>
    <property type="molecule type" value="Genomic_DNA"/>
</dbReference>
<organism evidence="1 2">
    <name type="scientific">Ruegeria aquimaris</name>
    <dbReference type="NCBI Taxonomy" id="2984333"/>
    <lineage>
        <taxon>Bacteria</taxon>
        <taxon>Pseudomonadati</taxon>
        <taxon>Pseudomonadota</taxon>
        <taxon>Alphaproteobacteria</taxon>
        <taxon>Rhodobacterales</taxon>
        <taxon>Roseobacteraceae</taxon>
        <taxon>Ruegeria</taxon>
    </lineage>
</organism>
<evidence type="ECO:0000313" key="1">
    <source>
        <dbReference type="EMBL" id="MCV2888855.1"/>
    </source>
</evidence>
<sequence length="80" mass="8869">MALGQSEAGRLRCDGCGAPIKHSVRVSAAPVARAASPSMREDVFRPDAEFHKKQKKKKKKKGLAHRLFDDLSDAIEDFFD</sequence>
<comment type="caution">
    <text evidence="1">The sequence shown here is derived from an EMBL/GenBank/DDBJ whole genome shotgun (WGS) entry which is preliminary data.</text>
</comment>
<reference evidence="1 2" key="1">
    <citation type="submission" date="2022-10" db="EMBL/GenBank/DDBJ databases">
        <title>Ruegeria sp. nov., isolated from ocean surface sediments.</title>
        <authorList>
            <person name="He W."/>
            <person name="Xue H.-P."/>
            <person name="Zhang D.-F."/>
        </authorList>
    </citation>
    <scope>NUCLEOTIDE SEQUENCE [LARGE SCALE GENOMIC DNA]</scope>
    <source>
        <strain evidence="1 2">XHP0148</strain>
    </source>
</reference>
<gene>
    <name evidence="1" type="ORF">OE747_10905</name>
</gene>